<evidence type="ECO:0000256" key="8">
    <source>
        <dbReference type="ARBA" id="ARBA00023065"/>
    </source>
</evidence>
<evidence type="ECO:0000256" key="1">
    <source>
        <dbReference type="ARBA" id="ARBA00004141"/>
    </source>
</evidence>
<evidence type="ECO:0000256" key="6">
    <source>
        <dbReference type="ARBA" id="ARBA00022989"/>
    </source>
</evidence>
<organism evidence="15 16">
    <name type="scientific">Caenorhabditis japonica</name>
    <dbReference type="NCBI Taxonomy" id="281687"/>
    <lineage>
        <taxon>Eukaryota</taxon>
        <taxon>Metazoa</taxon>
        <taxon>Ecdysozoa</taxon>
        <taxon>Nematoda</taxon>
        <taxon>Chromadorea</taxon>
        <taxon>Rhabditida</taxon>
        <taxon>Rhabditina</taxon>
        <taxon>Rhabditomorpha</taxon>
        <taxon>Rhabditoidea</taxon>
        <taxon>Rhabditidae</taxon>
        <taxon>Peloderinae</taxon>
        <taxon>Caenorhabditis</taxon>
    </lineage>
</organism>
<dbReference type="GO" id="GO:0015280">
    <property type="term" value="F:ligand-gated sodium channel activity"/>
    <property type="evidence" value="ECO:0007669"/>
    <property type="project" value="TreeGrafter"/>
</dbReference>
<keyword evidence="16" id="KW-1185">Reference proteome</keyword>
<keyword evidence="11 13" id="KW-0739">Sodium transport</keyword>
<evidence type="ECO:0000256" key="3">
    <source>
        <dbReference type="ARBA" id="ARBA00022448"/>
    </source>
</evidence>
<feature type="transmembrane region" description="Helical" evidence="14">
    <location>
        <begin position="378"/>
        <end position="403"/>
    </location>
</feature>
<keyword evidence="3 13" id="KW-0813">Transport</keyword>
<evidence type="ECO:0000256" key="13">
    <source>
        <dbReference type="RuleBase" id="RU000679"/>
    </source>
</evidence>
<evidence type="ECO:0000256" key="14">
    <source>
        <dbReference type="SAM" id="Phobius"/>
    </source>
</evidence>
<keyword evidence="9 14" id="KW-0472">Membrane</keyword>
<reference evidence="15" key="2">
    <citation type="submission" date="2022-06" db="UniProtKB">
        <authorList>
            <consortium name="EnsemblMetazoa"/>
        </authorList>
    </citation>
    <scope>IDENTIFICATION</scope>
    <source>
        <strain evidence="15">DF5081</strain>
    </source>
</reference>
<dbReference type="Proteomes" id="UP000005237">
    <property type="component" value="Unassembled WGS sequence"/>
</dbReference>
<dbReference type="Gene3D" id="1.10.287.770">
    <property type="entry name" value="YojJ-like"/>
    <property type="match status" value="2"/>
</dbReference>
<feature type="transmembrane region" description="Helical" evidence="14">
    <location>
        <begin position="135"/>
        <end position="154"/>
    </location>
</feature>
<dbReference type="Pfam" id="PF00858">
    <property type="entry name" value="ASC"/>
    <property type="match status" value="2"/>
</dbReference>
<evidence type="ECO:0000256" key="11">
    <source>
        <dbReference type="ARBA" id="ARBA00023201"/>
    </source>
</evidence>
<evidence type="ECO:0000256" key="7">
    <source>
        <dbReference type="ARBA" id="ARBA00023053"/>
    </source>
</evidence>
<evidence type="ECO:0000313" key="15">
    <source>
        <dbReference type="EnsemblMetazoa" id="CJA14886.1"/>
    </source>
</evidence>
<sequence>MSNCQIHNLLNRRNWGNCSEHWPDHYDTFLAYSSSACRALCIAEYFNETCGCAPFTYNVDGKKKICAPYESITCMDDKMLRQLNGTDYLELPDCSECHMECRSTSYTSYNSYGDGFNRGSMEWLKRQTNRSETHIRNNVAVINIFFLEMFYTSYSQVQSTSLTEILSDIGGNMGMFLGMSVITITELTLYFSKLFWIMVSRRRRQYMYSKKRTEKEKEKQLEDAVKEFQERRSRRNSGENMNMNMTRIYPMELDEKFGYKNQNSSENFSSSSLDSVWIMSASEYKNDGFEQDETYLVNFRAGCSTNTPPPPSSSSPQCNLRYNESKSAMIIEVPVSQLKKVQQAEGTVSVKRETQHFCETTTMHGPKRVFKGKRWATLFWFIMVSFSLGLLITQVVILVSQYLSKPTVSDVSFLINDDGMDFPLVTICNLNPVRKSHVLQMNQTGDVTPEMINYLMHWFTEIPTLMGGADRQNLHQGNVDLERYQETHPNFTADSFFMDAGFECGEVMKLCSFQGEIFDCCTLATPKLTPLGKCYTLDLSKSPKPTMHKQTEPGIQAGLQITLDAHIEEQFDGDDNQMPALFTNSFVDGFRYFVHPPDTIPHLASDEFTVSPNSVAYSAIAGDRFVLLPAKHWGNCTEEFPSDIDSNLPYSSGNCLALCKAKYFFDTCGCSPALYNIENRLKECTPFETYTCIDTKLSKHNKETGKLEFQAPVCTECAQQCNSLVFRAYNSANFQMINVFYRDMSYTEYNQVQDASITQLLSDIGGNMGMFLGMSVITITEICLFFSKVFWIGFSKKRRDYMYSKKINEKTHAEEIDETVARMKVIGSDDNLK</sequence>
<evidence type="ECO:0000256" key="2">
    <source>
        <dbReference type="ARBA" id="ARBA00007193"/>
    </source>
</evidence>
<accession>A0A8R1HZ87</accession>
<proteinExistence type="inferred from homology"/>
<reference evidence="16" key="1">
    <citation type="submission" date="2010-08" db="EMBL/GenBank/DDBJ databases">
        <authorList>
            <consortium name="Caenorhabditis japonica Sequencing Consortium"/>
            <person name="Wilson R.K."/>
        </authorList>
    </citation>
    <scope>NUCLEOTIDE SEQUENCE [LARGE SCALE GENOMIC DNA]</scope>
    <source>
        <strain evidence="16">DF5081</strain>
    </source>
</reference>
<dbReference type="PANTHER" id="PTHR11690">
    <property type="entry name" value="AMILORIDE-SENSITIVE SODIUM CHANNEL-RELATED"/>
    <property type="match status" value="1"/>
</dbReference>
<dbReference type="AlphaFoldDB" id="A0A8R1HZ87"/>
<dbReference type="GO" id="GO:0005886">
    <property type="term" value="C:plasma membrane"/>
    <property type="evidence" value="ECO:0007669"/>
    <property type="project" value="TreeGrafter"/>
</dbReference>
<comment type="similarity">
    <text evidence="2 13">Belongs to the amiloride-sensitive sodium channel (TC 1.A.6) family.</text>
</comment>
<protein>
    <submittedName>
        <fullName evidence="15">Uncharacterized protein</fullName>
    </submittedName>
</protein>
<name>A0A8R1HZ87_CAEJA</name>
<evidence type="ECO:0000256" key="5">
    <source>
        <dbReference type="ARBA" id="ARBA00022692"/>
    </source>
</evidence>
<evidence type="ECO:0000313" key="16">
    <source>
        <dbReference type="Proteomes" id="UP000005237"/>
    </source>
</evidence>
<evidence type="ECO:0000256" key="12">
    <source>
        <dbReference type="ARBA" id="ARBA00023303"/>
    </source>
</evidence>
<keyword evidence="6 14" id="KW-1133">Transmembrane helix</keyword>
<dbReference type="EnsemblMetazoa" id="CJA14886.1">
    <property type="protein sequence ID" value="CJA14886.1"/>
    <property type="gene ID" value="WBGene00134090"/>
</dbReference>
<keyword evidence="7" id="KW-0915">Sodium</keyword>
<keyword evidence="10" id="KW-0325">Glycoprotein</keyword>
<feature type="transmembrane region" description="Helical" evidence="14">
    <location>
        <begin position="768"/>
        <end position="794"/>
    </location>
</feature>
<dbReference type="PRINTS" id="PR01078">
    <property type="entry name" value="AMINACHANNEL"/>
</dbReference>
<evidence type="ECO:0000256" key="4">
    <source>
        <dbReference type="ARBA" id="ARBA00022461"/>
    </source>
</evidence>
<feature type="transmembrane region" description="Helical" evidence="14">
    <location>
        <begin position="174"/>
        <end position="199"/>
    </location>
</feature>
<comment type="subcellular location">
    <subcellularLocation>
        <location evidence="1">Membrane</location>
        <topology evidence="1">Multi-pass membrane protein</topology>
    </subcellularLocation>
</comment>
<keyword evidence="5 13" id="KW-0812">Transmembrane</keyword>
<keyword evidence="12 13" id="KW-0407">Ion channel</keyword>
<dbReference type="InterPro" id="IPR001873">
    <property type="entry name" value="ENaC"/>
</dbReference>
<keyword evidence="4 13" id="KW-0894">Sodium channel</keyword>
<evidence type="ECO:0000256" key="10">
    <source>
        <dbReference type="ARBA" id="ARBA00023180"/>
    </source>
</evidence>
<keyword evidence="8 13" id="KW-0406">Ion transport</keyword>
<dbReference type="Gene3D" id="1.10.287.820">
    <property type="entry name" value="Acid-sensing ion channel domain"/>
    <property type="match status" value="2"/>
</dbReference>
<dbReference type="PANTHER" id="PTHR11690:SF273">
    <property type="entry name" value="DEGENERIN LIKE-RELATED"/>
    <property type="match status" value="1"/>
</dbReference>
<evidence type="ECO:0000256" key="9">
    <source>
        <dbReference type="ARBA" id="ARBA00023136"/>
    </source>
</evidence>